<reference evidence="8 9" key="1">
    <citation type="journal article" date="2018" name="Genome Res.">
        <title>The genomic architecture and molecular evolution of ant odorant receptors.</title>
        <authorList>
            <person name="McKenzie S.K."/>
            <person name="Kronauer D.J.C."/>
        </authorList>
    </citation>
    <scope>NUCLEOTIDE SEQUENCE [LARGE SCALE GENOMIC DNA]</scope>
    <source>
        <strain evidence="8">Clonal line C1</strain>
    </source>
</reference>
<sequence>MTKPRSLCSRINSLRRTCWSTSNDVGGDDDSSGDDVPGSAQLPRASFSLTQHRSRTSTGFNLCISQRLPSPSLPSSTLRRKRPFAGPQADIAPEFLIACDIVRYGFRYLSKFKKLLCFTIYIRYSQVKECTNAFSSPACLPKWNHWALIFGLISSAGLSIVANFQETSVIVVHLIGALLCFGSGTAYFWTQAACSFYLHPSGCSLRLAHLRMALSTFCTVCFFVILITGVLARLAYKGTNPRKWYKEDGGWELHVASTITEWLCAMAFCAYILTFTEEFRDIRISPPKVICNMHRLRSSNEALNTENQNTVHDRINPSTST</sequence>
<evidence type="ECO:0000256" key="1">
    <source>
        <dbReference type="ARBA" id="ARBA00004127"/>
    </source>
</evidence>
<dbReference type="PANTHER" id="PTHR21324:SF2">
    <property type="entry name" value="EG:22E5.9 PROTEIN"/>
    <property type="match status" value="1"/>
</dbReference>
<evidence type="ECO:0000313" key="9">
    <source>
        <dbReference type="Proteomes" id="UP000279307"/>
    </source>
</evidence>
<dbReference type="GO" id="GO:0012505">
    <property type="term" value="C:endomembrane system"/>
    <property type="evidence" value="ECO:0007669"/>
    <property type="project" value="UniProtKB-SubCell"/>
</dbReference>
<dbReference type="AlphaFoldDB" id="A0A3L8DYZ2"/>
<dbReference type="PANTHER" id="PTHR21324">
    <property type="entry name" value="FASTING-INDUCIBLE INTEGRAL MEMBRANE PROTEIN TM6P1-RELATED"/>
    <property type="match status" value="1"/>
</dbReference>
<proteinExistence type="inferred from homology"/>
<keyword evidence="3 6" id="KW-0812">Transmembrane</keyword>
<feature type="domain" description="CWH43-like N-terminal" evidence="7">
    <location>
        <begin position="117"/>
        <end position="282"/>
    </location>
</feature>
<evidence type="ECO:0000259" key="7">
    <source>
        <dbReference type="Pfam" id="PF10277"/>
    </source>
</evidence>
<feature type="transmembrane region" description="Helical" evidence="6">
    <location>
        <begin position="210"/>
        <end position="235"/>
    </location>
</feature>
<comment type="caution">
    <text evidence="8">The sequence shown here is derived from an EMBL/GenBank/DDBJ whole genome shotgun (WGS) entry which is preliminary data.</text>
</comment>
<evidence type="ECO:0000256" key="4">
    <source>
        <dbReference type="ARBA" id="ARBA00022989"/>
    </source>
</evidence>
<keyword evidence="4 6" id="KW-1133">Transmembrane helix</keyword>
<evidence type="ECO:0000256" key="6">
    <source>
        <dbReference type="SAM" id="Phobius"/>
    </source>
</evidence>
<dbReference type="Proteomes" id="UP000279307">
    <property type="component" value="Chromosome 2"/>
</dbReference>
<feature type="transmembrane region" description="Helical" evidence="6">
    <location>
        <begin position="170"/>
        <end position="189"/>
    </location>
</feature>
<comment type="similarity">
    <text evidence="2">Belongs to the DRAM/TMEM150 family.</text>
</comment>
<evidence type="ECO:0000256" key="5">
    <source>
        <dbReference type="ARBA" id="ARBA00023136"/>
    </source>
</evidence>
<keyword evidence="5 6" id="KW-0472">Membrane</keyword>
<evidence type="ECO:0000313" key="8">
    <source>
        <dbReference type="EMBL" id="RLU25512.1"/>
    </source>
</evidence>
<dbReference type="EMBL" id="QOIP01000002">
    <property type="protein sequence ID" value="RLU25512.1"/>
    <property type="molecule type" value="Genomic_DNA"/>
</dbReference>
<dbReference type="InterPro" id="IPR050911">
    <property type="entry name" value="DRAM/TMEM150_Autophagy_Mod"/>
</dbReference>
<dbReference type="OrthoDB" id="191706at2759"/>
<evidence type="ECO:0000256" key="2">
    <source>
        <dbReference type="ARBA" id="ARBA00006565"/>
    </source>
</evidence>
<comment type="subcellular location">
    <subcellularLocation>
        <location evidence="1">Endomembrane system</location>
        <topology evidence="1">Multi-pass membrane protein</topology>
    </subcellularLocation>
</comment>
<feature type="transmembrane region" description="Helical" evidence="6">
    <location>
        <begin position="255"/>
        <end position="275"/>
    </location>
</feature>
<dbReference type="InterPro" id="IPR019402">
    <property type="entry name" value="CWH43_N"/>
</dbReference>
<gene>
    <name evidence="8" type="ORF">DMN91_001668</name>
</gene>
<protein>
    <recommendedName>
        <fullName evidence="7">CWH43-like N-terminal domain-containing protein</fullName>
    </recommendedName>
</protein>
<accession>A0A3L8DYZ2</accession>
<feature type="transmembrane region" description="Helical" evidence="6">
    <location>
        <begin position="146"/>
        <end position="164"/>
    </location>
</feature>
<dbReference type="Pfam" id="PF10277">
    <property type="entry name" value="Frag1"/>
    <property type="match status" value="1"/>
</dbReference>
<evidence type="ECO:0000256" key="3">
    <source>
        <dbReference type="ARBA" id="ARBA00022692"/>
    </source>
</evidence>
<organism evidence="8 9">
    <name type="scientific">Ooceraea biroi</name>
    <name type="common">Clonal raider ant</name>
    <name type="synonym">Cerapachys biroi</name>
    <dbReference type="NCBI Taxonomy" id="2015173"/>
    <lineage>
        <taxon>Eukaryota</taxon>
        <taxon>Metazoa</taxon>
        <taxon>Ecdysozoa</taxon>
        <taxon>Arthropoda</taxon>
        <taxon>Hexapoda</taxon>
        <taxon>Insecta</taxon>
        <taxon>Pterygota</taxon>
        <taxon>Neoptera</taxon>
        <taxon>Endopterygota</taxon>
        <taxon>Hymenoptera</taxon>
        <taxon>Apocrita</taxon>
        <taxon>Aculeata</taxon>
        <taxon>Formicoidea</taxon>
        <taxon>Formicidae</taxon>
        <taxon>Dorylinae</taxon>
        <taxon>Ooceraea</taxon>
    </lineage>
</organism>
<name>A0A3L8DYZ2_OOCBI</name>